<dbReference type="OrthoDB" id="6769052at2759"/>
<name>A0A6G0YFY6_APHCR</name>
<accession>A0A6G0YFY6</accession>
<comment type="caution">
    <text evidence="1">The sequence shown here is derived from an EMBL/GenBank/DDBJ whole genome shotgun (WGS) entry which is preliminary data.</text>
</comment>
<keyword evidence="2" id="KW-1185">Reference proteome</keyword>
<protein>
    <submittedName>
        <fullName evidence="1">Uncharacterized protein</fullName>
    </submittedName>
</protein>
<evidence type="ECO:0000313" key="2">
    <source>
        <dbReference type="Proteomes" id="UP000478052"/>
    </source>
</evidence>
<reference evidence="1 2" key="1">
    <citation type="submission" date="2019-08" db="EMBL/GenBank/DDBJ databases">
        <title>Whole genome of Aphis craccivora.</title>
        <authorList>
            <person name="Voronova N.V."/>
            <person name="Shulinski R.S."/>
            <person name="Bandarenka Y.V."/>
            <person name="Zhorov D.G."/>
            <person name="Warner D."/>
        </authorList>
    </citation>
    <scope>NUCLEOTIDE SEQUENCE [LARGE SCALE GENOMIC DNA]</scope>
    <source>
        <strain evidence="1">180601</strain>
        <tissue evidence="1">Whole Body</tissue>
    </source>
</reference>
<gene>
    <name evidence="1" type="ORF">FWK35_00014727</name>
</gene>
<dbReference type="AlphaFoldDB" id="A0A6G0YFY6"/>
<organism evidence="1 2">
    <name type="scientific">Aphis craccivora</name>
    <name type="common">Cowpea aphid</name>
    <dbReference type="NCBI Taxonomy" id="307492"/>
    <lineage>
        <taxon>Eukaryota</taxon>
        <taxon>Metazoa</taxon>
        <taxon>Ecdysozoa</taxon>
        <taxon>Arthropoda</taxon>
        <taxon>Hexapoda</taxon>
        <taxon>Insecta</taxon>
        <taxon>Pterygota</taxon>
        <taxon>Neoptera</taxon>
        <taxon>Paraneoptera</taxon>
        <taxon>Hemiptera</taxon>
        <taxon>Sternorrhyncha</taxon>
        <taxon>Aphidomorpha</taxon>
        <taxon>Aphidoidea</taxon>
        <taxon>Aphididae</taxon>
        <taxon>Aphidini</taxon>
        <taxon>Aphis</taxon>
        <taxon>Aphis</taxon>
    </lineage>
</organism>
<dbReference type="Pfam" id="PF24664">
    <property type="entry name" value="Monjiviricetes_fusion"/>
    <property type="match status" value="1"/>
</dbReference>
<dbReference type="EMBL" id="VUJU01004255">
    <property type="protein sequence ID" value="KAF0754998.1"/>
    <property type="molecule type" value="Genomic_DNA"/>
</dbReference>
<sequence length="312" mass="35965">MTIICLKELNRRNLVSIDTVVEVKNRLSKYLKGEPIESDILTINALTFIGNPINNNKKIEMNDNKRPYIKPNKFSDSISDYIDSFSKQYNRAALINGWSDDDKKLHITAFFEVPVLTFFDNIQDDITNIKCVNHEENVRKEFELITQTIMIRLILEKRKQLEDESMAIEFIAYDCNTPKINITAFNSLKVDFCDIPKTNNVQPISRIQLLQKTETYTIPYKSCSIITNYLITQCSMMEDAQMVDNEFFTEIVEIGSSHCSKICQLQTFYLSLGGTITSIKINETKLFLTTITGFIDRNRNCKDTTFTSEKGT</sequence>
<dbReference type="Proteomes" id="UP000478052">
    <property type="component" value="Unassembled WGS sequence"/>
</dbReference>
<evidence type="ECO:0000313" key="1">
    <source>
        <dbReference type="EMBL" id="KAF0754998.1"/>
    </source>
</evidence>
<proteinExistence type="predicted"/>